<evidence type="ECO:0000313" key="1">
    <source>
        <dbReference type="EMBL" id="MBX54929.1"/>
    </source>
</evidence>
<name>A0A2P2PJV5_RHIMU</name>
<reference evidence="1" key="1">
    <citation type="submission" date="2018-02" db="EMBL/GenBank/DDBJ databases">
        <title>Rhizophora mucronata_Transcriptome.</title>
        <authorList>
            <person name="Meera S.P."/>
            <person name="Sreeshan A."/>
            <person name="Augustine A."/>
        </authorList>
    </citation>
    <scope>NUCLEOTIDE SEQUENCE</scope>
    <source>
        <tissue evidence="1">Leaf</tissue>
    </source>
</reference>
<proteinExistence type="predicted"/>
<organism evidence="1">
    <name type="scientific">Rhizophora mucronata</name>
    <name type="common">Asiatic mangrove</name>
    <dbReference type="NCBI Taxonomy" id="61149"/>
    <lineage>
        <taxon>Eukaryota</taxon>
        <taxon>Viridiplantae</taxon>
        <taxon>Streptophyta</taxon>
        <taxon>Embryophyta</taxon>
        <taxon>Tracheophyta</taxon>
        <taxon>Spermatophyta</taxon>
        <taxon>Magnoliopsida</taxon>
        <taxon>eudicotyledons</taxon>
        <taxon>Gunneridae</taxon>
        <taxon>Pentapetalae</taxon>
        <taxon>rosids</taxon>
        <taxon>fabids</taxon>
        <taxon>Malpighiales</taxon>
        <taxon>Rhizophoraceae</taxon>
        <taxon>Rhizophora</taxon>
    </lineage>
</organism>
<dbReference type="EMBL" id="GGEC01074445">
    <property type="protein sequence ID" value="MBX54929.1"/>
    <property type="molecule type" value="Transcribed_RNA"/>
</dbReference>
<accession>A0A2P2PJV5</accession>
<sequence length="11" mass="1423">MSFYWDKIFSV</sequence>
<protein>
    <submittedName>
        <fullName evidence="1">Uncharacterized protein</fullName>
    </submittedName>
</protein>